<organism evidence="3 4">
    <name type="scientific">Pseudosulfitobacter koreensis</name>
    <dbReference type="NCBI Taxonomy" id="2968472"/>
    <lineage>
        <taxon>Bacteria</taxon>
        <taxon>Pseudomonadati</taxon>
        <taxon>Pseudomonadota</taxon>
        <taxon>Alphaproteobacteria</taxon>
        <taxon>Rhodobacterales</taxon>
        <taxon>Roseobacteraceae</taxon>
        <taxon>Pseudosulfitobacter</taxon>
    </lineage>
</organism>
<accession>A0ABT1Z481</accession>
<keyword evidence="1" id="KW-1133">Transmembrane helix</keyword>
<dbReference type="InterPro" id="IPR012427">
    <property type="entry name" value="DUF1622"/>
</dbReference>
<gene>
    <name evidence="3" type="ORF">NTA49_15360</name>
</gene>
<feature type="chain" id="PRO_5045091892" evidence="2">
    <location>
        <begin position="31"/>
        <end position="160"/>
    </location>
</feature>
<dbReference type="PANTHER" id="PTHR38468:SF1">
    <property type="entry name" value="SLL0939 PROTEIN"/>
    <property type="match status" value="1"/>
</dbReference>
<sequence length="160" mass="17229">MRTARQKHPLNPLGLLIVAMSFCWAQTAAAQERTPAPNAQTGHTADWVDSALHWTVRAIEFVGIGAIVVGAVASVWIYLARISREGPGRENYHNLRSSLGRSILLGLEFLVAADIINTVAIDPTLESVAVLAAVVAVRTFLSFALETEITGRLPWKSGGD</sequence>
<keyword evidence="1" id="KW-0812">Transmembrane</keyword>
<keyword evidence="2" id="KW-0732">Signal</keyword>
<proteinExistence type="predicted"/>
<dbReference type="RefSeq" id="WP_258295690.1">
    <property type="nucleotide sequence ID" value="NZ_JANKJG010000013.1"/>
</dbReference>
<dbReference type="Pfam" id="PF07784">
    <property type="entry name" value="DUF1622"/>
    <property type="match status" value="1"/>
</dbReference>
<comment type="caution">
    <text evidence="3">The sequence shown here is derived from an EMBL/GenBank/DDBJ whole genome shotgun (WGS) entry which is preliminary data.</text>
</comment>
<evidence type="ECO:0000313" key="4">
    <source>
        <dbReference type="Proteomes" id="UP001165396"/>
    </source>
</evidence>
<keyword evidence="4" id="KW-1185">Reference proteome</keyword>
<evidence type="ECO:0000256" key="2">
    <source>
        <dbReference type="SAM" id="SignalP"/>
    </source>
</evidence>
<protein>
    <submittedName>
        <fullName evidence="3">DUF1622 domain-containing protein</fullName>
    </submittedName>
</protein>
<name>A0ABT1Z481_9RHOB</name>
<dbReference type="EMBL" id="JANKJG010000013">
    <property type="protein sequence ID" value="MCR8827918.1"/>
    <property type="molecule type" value="Genomic_DNA"/>
</dbReference>
<reference evidence="3" key="1">
    <citation type="submission" date="2022-07" db="EMBL/GenBank/DDBJ databases">
        <title>Pseudosulfitobacter sp. strain AP-MA-4, whole genome sequence.</title>
        <authorList>
            <person name="Jiang Y."/>
        </authorList>
    </citation>
    <scope>NUCLEOTIDE SEQUENCE</scope>
    <source>
        <strain evidence="3">AP-MA-4</strain>
    </source>
</reference>
<keyword evidence="1" id="KW-0472">Membrane</keyword>
<dbReference type="PANTHER" id="PTHR38468">
    <property type="entry name" value="SLL0939 PROTEIN"/>
    <property type="match status" value="1"/>
</dbReference>
<feature type="transmembrane region" description="Helical" evidence="1">
    <location>
        <begin position="54"/>
        <end position="79"/>
    </location>
</feature>
<dbReference type="Proteomes" id="UP001165396">
    <property type="component" value="Unassembled WGS sequence"/>
</dbReference>
<evidence type="ECO:0000256" key="1">
    <source>
        <dbReference type="SAM" id="Phobius"/>
    </source>
</evidence>
<feature type="signal peptide" evidence="2">
    <location>
        <begin position="1"/>
        <end position="30"/>
    </location>
</feature>
<evidence type="ECO:0000313" key="3">
    <source>
        <dbReference type="EMBL" id="MCR8827918.1"/>
    </source>
</evidence>